<accession>A0A9P6VD52</accession>
<dbReference type="InterPro" id="IPR050228">
    <property type="entry name" value="Carboxylesterase_BioH"/>
</dbReference>
<dbReference type="Proteomes" id="UP000785200">
    <property type="component" value="Unassembled WGS sequence"/>
</dbReference>
<name>A0A9P6VD52_9HELO</name>
<dbReference type="InterPro" id="IPR029058">
    <property type="entry name" value="AB_hydrolase_fold"/>
</dbReference>
<evidence type="ECO:0000259" key="2">
    <source>
        <dbReference type="Pfam" id="PF00561"/>
    </source>
</evidence>
<protein>
    <submittedName>
        <fullName evidence="3">Proline iminopeptidase</fullName>
    </submittedName>
</protein>
<proteinExistence type="predicted"/>
<sequence>SLDQHCNIHNGRQCSDPSPPHDIQWPKSHPPPSVSDFDSTFGGYLPPGTSIISSWGVTRYYEFPPQLGPPKRRIIIIHGGGTCAIGMAPLGFKLAEAGNHVVIYDIWGHGLSSTPLEAHTPALMHAQLLELLAHLGWGKAHLLGFSIGGCIGATFTARHPEAVESFVNIAGAGLWRRSERSWWDGLVLDGGWGLEGMSRRKILNFVHGDNPQVSPDWKERMLKGDVDTEPVEKWEREYHKGHVASLVSLWRCCCYDQHDDYRKLVSGDVPSLVILAEKDGAFPLEFMRKEFSGLDWKGEIKVVSGATHNVVRSHVKEVVDLVGAFWGSLEK</sequence>
<comment type="caution">
    <text evidence="3">The sequence shown here is derived from an EMBL/GenBank/DDBJ whole genome shotgun (WGS) entry which is preliminary data.</text>
</comment>
<evidence type="ECO:0000256" key="1">
    <source>
        <dbReference type="SAM" id="MobiDB-lite"/>
    </source>
</evidence>
<keyword evidence="4" id="KW-1185">Reference proteome</keyword>
<feature type="domain" description="AB hydrolase-1" evidence="2">
    <location>
        <begin position="74"/>
        <end position="310"/>
    </location>
</feature>
<dbReference type="PANTHER" id="PTHR43194">
    <property type="entry name" value="HYDROLASE ALPHA/BETA FOLD FAMILY"/>
    <property type="match status" value="1"/>
</dbReference>
<dbReference type="Pfam" id="PF00561">
    <property type="entry name" value="Abhydrolase_1"/>
    <property type="match status" value="1"/>
</dbReference>
<dbReference type="PANTHER" id="PTHR43194:SF2">
    <property type="entry name" value="PEROXISOMAL MEMBRANE PROTEIN LPX1"/>
    <property type="match status" value="1"/>
</dbReference>
<dbReference type="SUPFAM" id="SSF53474">
    <property type="entry name" value="alpha/beta-Hydrolases"/>
    <property type="match status" value="1"/>
</dbReference>
<organism evidence="3 4">
    <name type="scientific">Hyphodiscus hymeniophilus</name>
    <dbReference type="NCBI Taxonomy" id="353542"/>
    <lineage>
        <taxon>Eukaryota</taxon>
        <taxon>Fungi</taxon>
        <taxon>Dikarya</taxon>
        <taxon>Ascomycota</taxon>
        <taxon>Pezizomycotina</taxon>
        <taxon>Leotiomycetes</taxon>
        <taxon>Helotiales</taxon>
        <taxon>Hyphodiscaceae</taxon>
        <taxon>Hyphodiscus</taxon>
    </lineage>
</organism>
<dbReference type="OrthoDB" id="408373at2759"/>
<dbReference type="EMBL" id="VNKQ01000020">
    <property type="protein sequence ID" value="KAG0645171.1"/>
    <property type="molecule type" value="Genomic_DNA"/>
</dbReference>
<evidence type="ECO:0000313" key="3">
    <source>
        <dbReference type="EMBL" id="KAG0645171.1"/>
    </source>
</evidence>
<dbReference type="PRINTS" id="PR00111">
    <property type="entry name" value="ABHYDROLASE"/>
</dbReference>
<gene>
    <name evidence="3" type="ORF">D0Z07_9280</name>
</gene>
<dbReference type="AlphaFoldDB" id="A0A9P6VD52"/>
<feature type="region of interest" description="Disordered" evidence="1">
    <location>
        <begin position="1"/>
        <end position="36"/>
    </location>
</feature>
<reference evidence="3" key="1">
    <citation type="submission" date="2019-07" db="EMBL/GenBank/DDBJ databases">
        <title>Hyphodiscus hymeniophilus genome sequencing and assembly.</title>
        <authorList>
            <person name="Kramer G."/>
            <person name="Nodwell J."/>
        </authorList>
    </citation>
    <scope>NUCLEOTIDE SEQUENCE</scope>
    <source>
        <strain evidence="3">ATCC 34498</strain>
    </source>
</reference>
<evidence type="ECO:0000313" key="4">
    <source>
        <dbReference type="Proteomes" id="UP000785200"/>
    </source>
</evidence>
<feature type="non-terminal residue" evidence="3">
    <location>
        <position position="1"/>
    </location>
</feature>
<dbReference type="InterPro" id="IPR000073">
    <property type="entry name" value="AB_hydrolase_1"/>
</dbReference>
<dbReference type="Gene3D" id="3.40.50.1820">
    <property type="entry name" value="alpha/beta hydrolase"/>
    <property type="match status" value="1"/>
</dbReference>